<feature type="chain" id="PRO_5030894961" evidence="1">
    <location>
        <begin position="22"/>
        <end position="299"/>
    </location>
</feature>
<organism evidence="2 3">
    <name type="scientific">Pseudomonas gessardii</name>
    <dbReference type="NCBI Taxonomy" id="78544"/>
    <lineage>
        <taxon>Bacteria</taxon>
        <taxon>Pseudomonadati</taxon>
        <taxon>Pseudomonadota</taxon>
        <taxon>Gammaproteobacteria</taxon>
        <taxon>Pseudomonadales</taxon>
        <taxon>Pseudomonadaceae</taxon>
        <taxon>Pseudomonas</taxon>
    </lineage>
</organism>
<sequence>MSIKYFAAFVIAPWLASTAQAEWQKSEIKDEMRGKSTSVFSLTSSPISGSGPDVTLMVLDKNDGQPGVVFSVKDGRTEGCPTADSSYCNVNVKFDDGKVLAENFSTAEGTHLVPSEVVAFAGTITKARNLFLEVDLKQYGLLQYKFSVKGLDIFIDRSPKVKVLGFELGEAYPNLDIPLTKSKVNGMDVCYAGENIEGVFGPGKAEKVHMCFYDNVFYSAIVTPGTKPTYVAGVKYLNSVFGKPDPDSIYPSWPNTGDKVIRRSTKRASYLTFEKNKYGLPFIISDEVISPLVPETPKP</sequence>
<feature type="signal peptide" evidence="1">
    <location>
        <begin position="1"/>
        <end position="21"/>
    </location>
</feature>
<dbReference type="RefSeq" id="WP_169899297.1">
    <property type="nucleotide sequence ID" value="NZ_JAAQYP010000086.1"/>
</dbReference>
<protein>
    <submittedName>
        <fullName evidence="2">Uncharacterized protein</fullName>
    </submittedName>
</protein>
<accession>A0A7Y1MVJ2</accession>
<evidence type="ECO:0000313" key="2">
    <source>
        <dbReference type="EMBL" id="NNA99209.1"/>
    </source>
</evidence>
<evidence type="ECO:0000256" key="1">
    <source>
        <dbReference type="SAM" id="SignalP"/>
    </source>
</evidence>
<reference evidence="2 3" key="1">
    <citation type="journal article" date="2020" name="Front. Microbiol.">
        <title>Genetic Organization of the aprX-lipA2 Operon Affects the Proteolytic Potential of Pseudomonas Species in Milk.</title>
        <authorList>
            <person name="Maier C."/>
            <person name="Huptas C."/>
            <person name="von Neubeck M."/>
            <person name="Scherer S."/>
            <person name="Wenning M."/>
            <person name="Lucking G."/>
        </authorList>
    </citation>
    <scope>NUCLEOTIDE SEQUENCE [LARGE SCALE GENOMIC DNA]</scope>
    <source>
        <strain evidence="2 3">G4779</strain>
    </source>
</reference>
<keyword evidence="1" id="KW-0732">Signal</keyword>
<evidence type="ECO:0000313" key="3">
    <source>
        <dbReference type="Proteomes" id="UP000542111"/>
    </source>
</evidence>
<dbReference type="EMBL" id="JAAQYP010000086">
    <property type="protein sequence ID" value="NNA99209.1"/>
    <property type="molecule type" value="Genomic_DNA"/>
</dbReference>
<dbReference type="Proteomes" id="UP000542111">
    <property type="component" value="Unassembled WGS sequence"/>
</dbReference>
<comment type="caution">
    <text evidence="2">The sequence shown here is derived from an EMBL/GenBank/DDBJ whole genome shotgun (WGS) entry which is preliminary data.</text>
</comment>
<proteinExistence type="predicted"/>
<dbReference type="AlphaFoldDB" id="A0A7Y1MVJ2"/>
<name>A0A7Y1MVJ2_9PSED</name>
<gene>
    <name evidence="2" type="ORF">HBO33_29130</name>
</gene>